<keyword evidence="4" id="KW-1185">Reference proteome</keyword>
<dbReference type="EMBL" id="BOPO01000127">
    <property type="protein sequence ID" value="GIL30847.1"/>
    <property type="molecule type" value="Genomic_DNA"/>
</dbReference>
<sequence>MEPTGRDVGPFRGVTTVRVHGGFEICRGKDEQGRAVTILTMGPSAVHDDSLRGALTEAYQWARAHAPAGEEFAGVELSGEQPWVASIDAAGTIGVRSVFDRLVSTVRPPAPGRHTGNLATRTDTGSIPRAADTGSIPRVGPDGRPVSAGDPARRPLPGDTGSMPRVGPDGRPVHADTGSIPRVADTGSMPRVGPDGRPVHADAGSIPRTTADTGSIPRAGRAMPPASGPPPGAAPPGYRSPAGARHTGQLPRVVESPTNPLPPVSGPARHTGQLPRVAHTGQQPRVDHTGRPVEPTARTGPLPTHQTGQLRPPARPGRELPPMPAYQGRPYTAAPRPIAAPYTARRVPVGGGRALPILLIIMALGAIGVLALLVAAYLAIRS</sequence>
<reference evidence="4" key="1">
    <citation type="journal article" date="2021" name="Int. J. Syst. Evol. Microbiol.">
        <title>Actinocatenispora comari sp. nov., an endophytic actinomycete isolated from aerial parts of Comarum salesowianum.</title>
        <authorList>
            <person name="Oyunbileg N."/>
            <person name="Iizaka Y."/>
            <person name="Hamada M."/>
            <person name="Davaapurev B.O."/>
            <person name="Fukumoto A."/>
            <person name="Tsetseg B."/>
            <person name="Kato F."/>
            <person name="Tamura T."/>
            <person name="Batkhuu J."/>
            <person name="Anzai Y."/>
        </authorList>
    </citation>
    <scope>NUCLEOTIDE SEQUENCE [LARGE SCALE GENOMIC DNA]</scope>
    <source>
        <strain evidence="4">NUM-2625</strain>
    </source>
</reference>
<name>A0A8J4EMX9_9ACTN</name>
<feature type="compositionally biased region" description="Low complexity" evidence="1">
    <location>
        <begin position="235"/>
        <end position="245"/>
    </location>
</feature>
<proteinExistence type="predicted"/>
<keyword evidence="2" id="KW-1133">Transmembrane helix</keyword>
<protein>
    <submittedName>
        <fullName evidence="3">Uncharacterized protein</fullName>
    </submittedName>
</protein>
<feature type="transmembrane region" description="Helical" evidence="2">
    <location>
        <begin position="355"/>
        <end position="380"/>
    </location>
</feature>
<keyword evidence="2" id="KW-0472">Membrane</keyword>
<evidence type="ECO:0000313" key="3">
    <source>
        <dbReference type="EMBL" id="GIL30847.1"/>
    </source>
</evidence>
<dbReference type="Proteomes" id="UP000614996">
    <property type="component" value="Unassembled WGS sequence"/>
</dbReference>
<feature type="region of interest" description="Disordered" evidence="1">
    <location>
        <begin position="106"/>
        <end position="316"/>
    </location>
</feature>
<evidence type="ECO:0000256" key="1">
    <source>
        <dbReference type="SAM" id="MobiDB-lite"/>
    </source>
</evidence>
<gene>
    <name evidence="3" type="ORF">NUM_61010</name>
</gene>
<comment type="caution">
    <text evidence="3">The sequence shown here is derived from an EMBL/GenBank/DDBJ whole genome shotgun (WGS) entry which is preliminary data.</text>
</comment>
<dbReference type="RefSeq" id="WP_207128427.1">
    <property type="nucleotide sequence ID" value="NZ_BOPO01000127.1"/>
</dbReference>
<dbReference type="AlphaFoldDB" id="A0A8J4EMX9"/>
<keyword evidence="2" id="KW-0812">Transmembrane</keyword>
<organism evidence="3 4">
    <name type="scientific">Actinocatenispora comari</name>
    <dbReference type="NCBI Taxonomy" id="2807577"/>
    <lineage>
        <taxon>Bacteria</taxon>
        <taxon>Bacillati</taxon>
        <taxon>Actinomycetota</taxon>
        <taxon>Actinomycetes</taxon>
        <taxon>Micromonosporales</taxon>
        <taxon>Micromonosporaceae</taxon>
        <taxon>Actinocatenispora</taxon>
    </lineage>
</organism>
<evidence type="ECO:0000313" key="4">
    <source>
        <dbReference type="Proteomes" id="UP000614996"/>
    </source>
</evidence>
<accession>A0A8J4EMX9</accession>
<evidence type="ECO:0000256" key="2">
    <source>
        <dbReference type="SAM" id="Phobius"/>
    </source>
</evidence>